<keyword evidence="3" id="KW-1185">Reference proteome</keyword>
<evidence type="ECO:0000313" key="3">
    <source>
        <dbReference type="Proteomes" id="UP001054252"/>
    </source>
</evidence>
<evidence type="ECO:0000313" key="2">
    <source>
        <dbReference type="EMBL" id="GKU88045.1"/>
    </source>
</evidence>
<evidence type="ECO:0000256" key="1">
    <source>
        <dbReference type="SAM" id="SignalP"/>
    </source>
</evidence>
<organism evidence="2 3">
    <name type="scientific">Rubroshorea leprosula</name>
    <dbReference type="NCBI Taxonomy" id="152421"/>
    <lineage>
        <taxon>Eukaryota</taxon>
        <taxon>Viridiplantae</taxon>
        <taxon>Streptophyta</taxon>
        <taxon>Embryophyta</taxon>
        <taxon>Tracheophyta</taxon>
        <taxon>Spermatophyta</taxon>
        <taxon>Magnoliopsida</taxon>
        <taxon>eudicotyledons</taxon>
        <taxon>Gunneridae</taxon>
        <taxon>Pentapetalae</taxon>
        <taxon>rosids</taxon>
        <taxon>malvids</taxon>
        <taxon>Malvales</taxon>
        <taxon>Dipterocarpaceae</taxon>
        <taxon>Rubroshorea</taxon>
    </lineage>
</organism>
<proteinExistence type="predicted"/>
<keyword evidence="1" id="KW-0732">Signal</keyword>
<sequence>MYMGIQFVHVTVIILLLFGSLFVNSMPCDEGRCRPGSRNSSGACIFDLPDPSIILDGDRLCWVN</sequence>
<reference evidence="2 3" key="1">
    <citation type="journal article" date="2021" name="Commun. Biol.">
        <title>The genome of Shorea leprosula (Dipterocarpaceae) highlights the ecological relevance of drought in aseasonal tropical rainforests.</title>
        <authorList>
            <person name="Ng K.K.S."/>
            <person name="Kobayashi M.J."/>
            <person name="Fawcett J.A."/>
            <person name="Hatakeyama M."/>
            <person name="Paape T."/>
            <person name="Ng C.H."/>
            <person name="Ang C.C."/>
            <person name="Tnah L.H."/>
            <person name="Lee C.T."/>
            <person name="Nishiyama T."/>
            <person name="Sese J."/>
            <person name="O'Brien M.J."/>
            <person name="Copetti D."/>
            <person name="Mohd Noor M.I."/>
            <person name="Ong R.C."/>
            <person name="Putra M."/>
            <person name="Sireger I.Z."/>
            <person name="Indrioko S."/>
            <person name="Kosugi Y."/>
            <person name="Izuno A."/>
            <person name="Isagi Y."/>
            <person name="Lee S.L."/>
            <person name="Shimizu K.K."/>
        </authorList>
    </citation>
    <scope>NUCLEOTIDE SEQUENCE [LARGE SCALE GENOMIC DNA]</scope>
    <source>
        <strain evidence="2">214</strain>
    </source>
</reference>
<dbReference type="Proteomes" id="UP001054252">
    <property type="component" value="Unassembled WGS sequence"/>
</dbReference>
<protein>
    <submittedName>
        <fullName evidence="2">Uncharacterized protein</fullName>
    </submittedName>
</protein>
<dbReference type="EMBL" id="BPVZ01000002">
    <property type="protein sequence ID" value="GKU88045.1"/>
    <property type="molecule type" value="Genomic_DNA"/>
</dbReference>
<feature type="chain" id="PRO_5043820255" evidence="1">
    <location>
        <begin position="26"/>
        <end position="64"/>
    </location>
</feature>
<comment type="caution">
    <text evidence="2">The sequence shown here is derived from an EMBL/GenBank/DDBJ whole genome shotgun (WGS) entry which is preliminary data.</text>
</comment>
<gene>
    <name evidence="2" type="ORF">SLEP1_g2355</name>
</gene>
<name>A0AAV5HSQ6_9ROSI</name>
<feature type="signal peptide" evidence="1">
    <location>
        <begin position="1"/>
        <end position="25"/>
    </location>
</feature>
<accession>A0AAV5HSQ6</accession>
<dbReference type="AlphaFoldDB" id="A0AAV5HSQ6"/>